<keyword evidence="9 12" id="KW-1133">Transmembrane helix</keyword>
<gene>
    <name evidence="15" type="ORF">G2W53_005573</name>
</gene>
<evidence type="ECO:0000256" key="6">
    <source>
        <dbReference type="ARBA" id="ARBA00022729"/>
    </source>
</evidence>
<dbReference type="PANTHER" id="PTHR12174:SF74">
    <property type="entry name" value="SIGNAL PEPTIDE PEPTIDASE-LIKE PROTEIN"/>
    <property type="match status" value="1"/>
</dbReference>
<keyword evidence="8" id="KW-0378">Hydrolase</keyword>
<feature type="chain" id="PRO_5032891200" evidence="13">
    <location>
        <begin position="35"/>
        <end position="536"/>
    </location>
</feature>
<comment type="caution">
    <text evidence="15">The sequence shown here is derived from an EMBL/GenBank/DDBJ whole genome shotgun (WGS) entry which is preliminary data.</text>
</comment>
<dbReference type="Pfam" id="PF04258">
    <property type="entry name" value="Peptidase_A22B"/>
    <property type="match status" value="1"/>
</dbReference>
<feature type="signal peptide" evidence="13">
    <location>
        <begin position="1"/>
        <end position="34"/>
    </location>
</feature>
<feature type="domain" description="PA" evidence="14">
    <location>
        <begin position="93"/>
        <end position="177"/>
    </location>
</feature>
<feature type="transmembrane region" description="Helical" evidence="12">
    <location>
        <begin position="280"/>
        <end position="300"/>
    </location>
</feature>
<evidence type="ECO:0000313" key="16">
    <source>
        <dbReference type="Proteomes" id="UP000634136"/>
    </source>
</evidence>
<dbReference type="GO" id="GO:0098554">
    <property type="term" value="C:cytoplasmic side of endoplasmic reticulum membrane"/>
    <property type="evidence" value="ECO:0007669"/>
    <property type="project" value="TreeGrafter"/>
</dbReference>
<feature type="transmembrane region" description="Helical" evidence="12">
    <location>
        <begin position="467"/>
        <end position="490"/>
    </location>
</feature>
<dbReference type="GO" id="GO:0030660">
    <property type="term" value="C:Golgi-associated vesicle membrane"/>
    <property type="evidence" value="ECO:0007669"/>
    <property type="project" value="TreeGrafter"/>
</dbReference>
<evidence type="ECO:0000256" key="1">
    <source>
        <dbReference type="ARBA" id="ARBA00003012"/>
    </source>
</evidence>
<evidence type="ECO:0000256" key="2">
    <source>
        <dbReference type="ARBA" id="ARBA00004337"/>
    </source>
</evidence>
<dbReference type="GO" id="GO:0042500">
    <property type="term" value="F:aspartic endopeptidase activity, intramembrane cleaving"/>
    <property type="evidence" value="ECO:0007669"/>
    <property type="project" value="InterPro"/>
</dbReference>
<dbReference type="GO" id="GO:0010008">
    <property type="term" value="C:endosome membrane"/>
    <property type="evidence" value="ECO:0007669"/>
    <property type="project" value="UniProtKB-SubCell"/>
</dbReference>
<dbReference type="OrthoDB" id="29661at2759"/>
<keyword evidence="5 12" id="KW-0812">Transmembrane</keyword>
<keyword evidence="6 13" id="KW-0732">Signal</keyword>
<dbReference type="GO" id="GO:0033619">
    <property type="term" value="P:membrane protein proteolysis"/>
    <property type="evidence" value="ECO:0007669"/>
    <property type="project" value="TreeGrafter"/>
</dbReference>
<dbReference type="InterPro" id="IPR007369">
    <property type="entry name" value="Peptidase_A22B_SPP"/>
</dbReference>
<dbReference type="Gene3D" id="3.50.30.30">
    <property type="match status" value="1"/>
</dbReference>
<dbReference type="FunFam" id="3.50.30.30:FF:000007">
    <property type="entry name" value="Signal peptide peptidase-like 3"/>
    <property type="match status" value="1"/>
</dbReference>
<feature type="transmembrane region" description="Helical" evidence="12">
    <location>
        <begin position="376"/>
        <end position="399"/>
    </location>
</feature>
<dbReference type="InterPro" id="IPR046450">
    <property type="entry name" value="PA_dom_sf"/>
</dbReference>
<evidence type="ECO:0000256" key="11">
    <source>
        <dbReference type="ARBA" id="ARBA00023180"/>
    </source>
</evidence>
<dbReference type="EMBL" id="JAAIUW010000003">
    <property type="protein sequence ID" value="KAF7837091.1"/>
    <property type="molecule type" value="Genomic_DNA"/>
</dbReference>
<evidence type="ECO:0000256" key="12">
    <source>
        <dbReference type="SAM" id="Phobius"/>
    </source>
</evidence>
<keyword evidence="4" id="KW-0645">Protease</keyword>
<feature type="transmembrane region" description="Helical" evidence="12">
    <location>
        <begin position="320"/>
        <end position="343"/>
    </location>
</feature>
<evidence type="ECO:0000256" key="9">
    <source>
        <dbReference type="ARBA" id="ARBA00022989"/>
    </source>
</evidence>
<dbReference type="AlphaFoldDB" id="A0A835CCY8"/>
<dbReference type="GO" id="GO:0005765">
    <property type="term" value="C:lysosomal membrane"/>
    <property type="evidence" value="ECO:0007669"/>
    <property type="project" value="TreeGrafter"/>
</dbReference>
<comment type="function">
    <text evidence="1">Intramembrane-cleaving aspartic protease (I-CLiP) that cleaves type II membrane signal peptides in the hydrophobic plane of the membrane.</text>
</comment>
<dbReference type="PANTHER" id="PTHR12174">
    <property type="entry name" value="SIGNAL PEPTIDE PEPTIDASE"/>
    <property type="match status" value="1"/>
</dbReference>
<feature type="transmembrane region" description="Helical" evidence="12">
    <location>
        <begin position="254"/>
        <end position="274"/>
    </location>
</feature>
<reference evidence="15" key="1">
    <citation type="submission" date="2020-09" db="EMBL/GenBank/DDBJ databases">
        <title>Genome-Enabled Discovery of Anthraquinone Biosynthesis in Senna tora.</title>
        <authorList>
            <person name="Kang S.-H."/>
            <person name="Pandey R.P."/>
            <person name="Lee C.-M."/>
            <person name="Sim J.-S."/>
            <person name="Jeong J.-T."/>
            <person name="Choi B.-S."/>
            <person name="Jung M."/>
            <person name="Ginzburg D."/>
            <person name="Zhao K."/>
            <person name="Won S.Y."/>
            <person name="Oh T.-J."/>
            <person name="Yu Y."/>
            <person name="Kim N.-H."/>
            <person name="Lee O.R."/>
            <person name="Lee T.-H."/>
            <person name="Bashyal P."/>
            <person name="Kim T.-S."/>
            <person name="Lee W.-H."/>
            <person name="Kawkins C."/>
            <person name="Kim C.-K."/>
            <person name="Kim J.S."/>
            <person name="Ahn B.O."/>
            <person name="Rhee S.Y."/>
            <person name="Sohng J.K."/>
        </authorList>
    </citation>
    <scope>NUCLEOTIDE SEQUENCE</scope>
    <source>
        <tissue evidence="15">Leaf</tissue>
    </source>
</reference>
<evidence type="ECO:0000256" key="5">
    <source>
        <dbReference type="ARBA" id="ARBA00022692"/>
    </source>
</evidence>
<keyword evidence="7" id="KW-0967">Endosome</keyword>
<protein>
    <submittedName>
        <fullName evidence="15">Signal peptide peptidase-like 3</fullName>
    </submittedName>
</protein>
<feature type="transmembrane region" description="Helical" evidence="12">
    <location>
        <begin position="496"/>
        <end position="514"/>
    </location>
</feature>
<keyword evidence="11" id="KW-0325">Glycoprotein</keyword>
<dbReference type="InterPro" id="IPR003137">
    <property type="entry name" value="PA_domain"/>
</dbReference>
<dbReference type="InterPro" id="IPR006639">
    <property type="entry name" value="Preselin/SPP"/>
</dbReference>
<accession>A0A835CCY8</accession>
<dbReference type="GO" id="GO:0098553">
    <property type="term" value="C:lumenal side of endoplasmic reticulum membrane"/>
    <property type="evidence" value="ECO:0007669"/>
    <property type="project" value="TreeGrafter"/>
</dbReference>
<dbReference type="SMART" id="SM00730">
    <property type="entry name" value="PSN"/>
    <property type="match status" value="1"/>
</dbReference>
<keyword evidence="10 12" id="KW-0472">Membrane</keyword>
<dbReference type="Pfam" id="PF02225">
    <property type="entry name" value="PA"/>
    <property type="match status" value="1"/>
</dbReference>
<comment type="subcellular location">
    <subcellularLocation>
        <location evidence="2">Endosome membrane</location>
        <topology evidence="2">Multi-pass membrane protein</topology>
    </subcellularLocation>
</comment>
<dbReference type="SUPFAM" id="SSF52025">
    <property type="entry name" value="PA domain"/>
    <property type="match status" value="1"/>
</dbReference>
<feature type="transmembrane region" description="Helical" evidence="12">
    <location>
        <begin position="349"/>
        <end position="369"/>
    </location>
</feature>
<name>A0A835CCY8_9FABA</name>
<organism evidence="15 16">
    <name type="scientific">Senna tora</name>
    <dbReference type="NCBI Taxonomy" id="362788"/>
    <lineage>
        <taxon>Eukaryota</taxon>
        <taxon>Viridiplantae</taxon>
        <taxon>Streptophyta</taxon>
        <taxon>Embryophyta</taxon>
        <taxon>Tracheophyta</taxon>
        <taxon>Spermatophyta</taxon>
        <taxon>Magnoliopsida</taxon>
        <taxon>eudicotyledons</taxon>
        <taxon>Gunneridae</taxon>
        <taxon>Pentapetalae</taxon>
        <taxon>rosids</taxon>
        <taxon>fabids</taxon>
        <taxon>Fabales</taxon>
        <taxon>Fabaceae</taxon>
        <taxon>Caesalpinioideae</taxon>
        <taxon>Cassia clade</taxon>
        <taxon>Senna</taxon>
    </lineage>
</organism>
<evidence type="ECO:0000256" key="3">
    <source>
        <dbReference type="ARBA" id="ARBA00006859"/>
    </source>
</evidence>
<keyword evidence="16" id="KW-1185">Reference proteome</keyword>
<evidence type="ECO:0000256" key="7">
    <source>
        <dbReference type="ARBA" id="ARBA00022753"/>
    </source>
</evidence>
<evidence type="ECO:0000256" key="4">
    <source>
        <dbReference type="ARBA" id="ARBA00022670"/>
    </source>
</evidence>
<feature type="transmembrane region" description="Helical" evidence="12">
    <location>
        <begin position="436"/>
        <end position="455"/>
    </location>
</feature>
<evidence type="ECO:0000259" key="14">
    <source>
        <dbReference type="Pfam" id="PF02225"/>
    </source>
</evidence>
<evidence type="ECO:0000256" key="13">
    <source>
        <dbReference type="SAM" id="SignalP"/>
    </source>
</evidence>
<dbReference type="Proteomes" id="UP000634136">
    <property type="component" value="Unassembled WGS sequence"/>
</dbReference>
<comment type="similarity">
    <text evidence="3">Belongs to the peptidase A22B family.</text>
</comment>
<sequence>MPSSSPPRLPLRPSSGLLLFLFSFLIAAVPLAAAADDVKRDDERAPKSDTCKNDFQLVKVKNWVDGKEEEMYDSMSARFGAILPEEAEKSARYPAVLANPEDCCSKSTSTLSGSIALCARGTCDFTVKAAFAQSGGATGVLMLNDEPGLFEMVCPNGTKSDISIPVVMISKSAGDTLKKMMTTGKKVEVLLYAPTRPLIDYSVAFLWLMSVGTVVLASLWSDITAPEQTDDCYNEESSNAAAGKEEEEIVSLDVKGAIVFVITASTFLVLMFFFMSTWFVWVLIILFCLGGIQNLSFYILKYMSRIFPKCGRKTVNLPKIGELSIFSLVVLLCCVAFAIFWAATRREQYSWFGQDLLGICLMITVLQLAQLPNIKVATVLLCCAFVYDIFWVFISPVIFHESVMITVARGDKAGGEAIPMLLRFPRPRDPWKGYDMIGFGDILFPGLLVCLTRRYDKDQKKGGPKGYFLWLVVGYGVGLCLTYLGLYMMNGHGQPALLYLVPCTLGTTIVLALIRGDLKTLWSYGSSSSPREPTDV</sequence>
<evidence type="ECO:0000313" key="15">
    <source>
        <dbReference type="EMBL" id="KAF7837091.1"/>
    </source>
</evidence>
<evidence type="ECO:0000256" key="10">
    <source>
        <dbReference type="ARBA" id="ARBA00023136"/>
    </source>
</evidence>
<proteinExistence type="inferred from homology"/>
<evidence type="ECO:0000256" key="8">
    <source>
        <dbReference type="ARBA" id="ARBA00022801"/>
    </source>
</evidence>